<feature type="domain" description="Smr" evidence="2">
    <location>
        <begin position="100"/>
        <end position="190"/>
    </location>
</feature>
<evidence type="ECO:0000256" key="1">
    <source>
        <dbReference type="SAM" id="MobiDB-lite"/>
    </source>
</evidence>
<feature type="region of interest" description="Disordered" evidence="1">
    <location>
        <begin position="18"/>
        <end position="46"/>
    </location>
</feature>
<keyword evidence="3" id="KW-0540">Nuclease</keyword>
<proteinExistence type="predicted"/>
<dbReference type="SUPFAM" id="SSF160443">
    <property type="entry name" value="SMR domain-like"/>
    <property type="match status" value="1"/>
</dbReference>
<evidence type="ECO:0000313" key="4">
    <source>
        <dbReference type="Proteomes" id="UP000199167"/>
    </source>
</evidence>
<sequence>MKKPRHLSPVERALWDKVAERTAPLHPMRPPTQPNPIQKPKEALGPQKIRSFTVGEKAVRENVKPRPTSTALQLRTAPVQMDNKSFGKMKKGKLKPERRIDLHGMTLAQAHPELISFILGSHAAGKRLVLVITGKGRARHDTGPMPAMRGLLRTQVPQWLSLPPLTSVVLQVTPAHIRHGGEGAYYIYLRRRN</sequence>
<keyword evidence="3" id="KW-0255">Endonuclease</keyword>
<dbReference type="Proteomes" id="UP000199167">
    <property type="component" value="Unassembled WGS sequence"/>
</dbReference>
<dbReference type="Pfam" id="PF01713">
    <property type="entry name" value="Smr"/>
    <property type="match status" value="1"/>
</dbReference>
<dbReference type="PANTHER" id="PTHR35562">
    <property type="entry name" value="DNA ENDONUCLEASE SMRA-RELATED"/>
    <property type="match status" value="1"/>
</dbReference>
<dbReference type="PROSITE" id="PS50828">
    <property type="entry name" value="SMR"/>
    <property type="match status" value="1"/>
</dbReference>
<dbReference type="InterPro" id="IPR036063">
    <property type="entry name" value="Smr_dom_sf"/>
</dbReference>
<evidence type="ECO:0000259" key="2">
    <source>
        <dbReference type="PROSITE" id="PS50828"/>
    </source>
</evidence>
<reference evidence="3 4" key="1">
    <citation type="submission" date="2016-10" db="EMBL/GenBank/DDBJ databases">
        <authorList>
            <person name="de Groot N.N."/>
        </authorList>
    </citation>
    <scope>NUCLEOTIDE SEQUENCE [LARGE SCALE GENOMIC DNA]</scope>
    <source>
        <strain evidence="3 4">DSM 17925</strain>
    </source>
</reference>
<dbReference type="OrthoDB" id="7165597at2"/>
<dbReference type="InterPro" id="IPR002625">
    <property type="entry name" value="Smr_dom"/>
</dbReference>
<gene>
    <name evidence="3" type="ORF">SAMN04488515_3054</name>
</gene>
<dbReference type="AlphaFoldDB" id="A0A1I0RPR9"/>
<name>A0A1I0RPR9_9RHOB</name>
<evidence type="ECO:0000313" key="3">
    <source>
        <dbReference type="EMBL" id="SEW43266.1"/>
    </source>
</evidence>
<accession>A0A1I0RPR9</accession>
<dbReference type="Gene3D" id="3.30.1370.110">
    <property type="match status" value="1"/>
</dbReference>
<organism evidence="3 4">
    <name type="scientific">Cognatiyoonia koreensis</name>
    <dbReference type="NCBI Taxonomy" id="364200"/>
    <lineage>
        <taxon>Bacteria</taxon>
        <taxon>Pseudomonadati</taxon>
        <taxon>Pseudomonadota</taxon>
        <taxon>Alphaproteobacteria</taxon>
        <taxon>Rhodobacterales</taxon>
        <taxon>Paracoccaceae</taxon>
        <taxon>Cognatiyoonia</taxon>
    </lineage>
</organism>
<dbReference type="EMBL" id="FOIZ01000002">
    <property type="protein sequence ID" value="SEW43266.1"/>
    <property type="molecule type" value="Genomic_DNA"/>
</dbReference>
<protein>
    <submittedName>
        <fullName evidence="3">DNA-nicking endonuclease, Smr domain</fullName>
    </submittedName>
</protein>
<dbReference type="GO" id="GO:0004519">
    <property type="term" value="F:endonuclease activity"/>
    <property type="evidence" value="ECO:0007669"/>
    <property type="project" value="UniProtKB-KW"/>
</dbReference>
<keyword evidence="4" id="KW-1185">Reference proteome</keyword>
<dbReference type="PANTHER" id="PTHR35562:SF2">
    <property type="entry name" value="DNA ENDONUCLEASE SMRA-RELATED"/>
    <property type="match status" value="1"/>
</dbReference>
<keyword evidence="3" id="KW-0378">Hydrolase</keyword>
<dbReference type="STRING" id="364200.SAMN04488515_3054"/>